<dbReference type="SMART" id="SM00849">
    <property type="entry name" value="Lactamase_B"/>
    <property type="match status" value="1"/>
</dbReference>
<dbReference type="RefSeq" id="WP_106540659.1">
    <property type="nucleotide sequence ID" value="NZ_BLAU01000001.1"/>
</dbReference>
<evidence type="ECO:0000313" key="6">
    <source>
        <dbReference type="EMBL" id="GET20258.1"/>
    </source>
</evidence>
<keyword evidence="4" id="KW-0862">Zinc</keyword>
<comment type="caution">
    <text evidence="7">The sequence shown here is derived from an EMBL/GenBank/DDBJ whole genome shotgun (WGS) entry which is preliminary data.</text>
</comment>
<dbReference type="PANTHER" id="PTHR42978">
    <property type="entry name" value="QUORUM-QUENCHING LACTONASE YTNP-RELATED-RELATED"/>
    <property type="match status" value="1"/>
</dbReference>
<dbReference type="CDD" id="cd16281">
    <property type="entry name" value="metallo-hydrolase-like_MBL-fold"/>
    <property type="match status" value="1"/>
</dbReference>
<evidence type="ECO:0000313" key="7">
    <source>
        <dbReference type="EMBL" id="PSK85638.1"/>
    </source>
</evidence>
<dbReference type="GO" id="GO:0016787">
    <property type="term" value="F:hydrolase activity"/>
    <property type="evidence" value="ECO:0007669"/>
    <property type="project" value="UniProtKB-KW"/>
</dbReference>
<gene>
    <name evidence="7" type="ORF">CLV93_101602</name>
    <name evidence="6" type="ORF">JCM18694_05040</name>
</gene>
<evidence type="ECO:0000313" key="9">
    <source>
        <dbReference type="Proteomes" id="UP000396862"/>
    </source>
</evidence>
<evidence type="ECO:0000313" key="8">
    <source>
        <dbReference type="Proteomes" id="UP000240621"/>
    </source>
</evidence>
<evidence type="ECO:0000256" key="1">
    <source>
        <dbReference type="ARBA" id="ARBA00007749"/>
    </source>
</evidence>
<dbReference type="InterPro" id="IPR001279">
    <property type="entry name" value="Metallo-B-lactamas"/>
</dbReference>
<keyword evidence="9" id="KW-1185">Reference proteome</keyword>
<evidence type="ECO:0000256" key="3">
    <source>
        <dbReference type="ARBA" id="ARBA00022801"/>
    </source>
</evidence>
<dbReference type="Proteomes" id="UP000240621">
    <property type="component" value="Unassembled WGS sequence"/>
</dbReference>
<dbReference type="OrthoDB" id="9802897at2"/>
<name>A0A2P8CKY2_9BACT</name>
<reference evidence="7 8" key="1">
    <citation type="submission" date="2018-03" db="EMBL/GenBank/DDBJ databases">
        <title>Genomic Encyclopedia of Archaeal and Bacterial Type Strains, Phase II (KMG-II): from individual species to whole genera.</title>
        <authorList>
            <person name="Goeker M."/>
        </authorList>
    </citation>
    <scope>NUCLEOTIDE SEQUENCE [LARGE SCALE GENOMIC DNA]</scope>
    <source>
        <strain evidence="7 8">DSM 27267</strain>
    </source>
</reference>
<dbReference type="Pfam" id="PF00753">
    <property type="entry name" value="Lactamase_B"/>
    <property type="match status" value="1"/>
</dbReference>
<protein>
    <submittedName>
        <fullName evidence="7">Glyoxylase-like metal-dependent hydrolase (Beta-lactamase superfamily II)</fullName>
    </submittedName>
    <submittedName>
        <fullName evidence="6">MBL fold metallo-hydrolase</fullName>
    </submittedName>
</protein>
<sequence length="279" mass="31252">MKLYPIHAGYFMADGGALFGVVPKVLWSKHYPSDENNLCKGAMRCLLVVDGDRKILIDAGAGDKYDERYKKNNGLHGDETLVGSLKAAGFHPDEITDMFFTHLHWDHCGGAVQFGEDGMTPELVFKNATHWVSESQWEKAWNPNIRDGNAYFSTDLETLRDSGRLQLIKEEGDLIPGFHYIVADGHTPGQLIPVIEYKGRKVVFTADLIPVTANIPVGWLAGYDLFPVTTMEEKAEFMKTALEEDYVLFFEHDAYNECAELEAGKKGAALKRTFQLSEL</sequence>
<dbReference type="GO" id="GO:0046872">
    <property type="term" value="F:metal ion binding"/>
    <property type="evidence" value="ECO:0007669"/>
    <property type="project" value="UniProtKB-KW"/>
</dbReference>
<dbReference type="EMBL" id="BLAU01000001">
    <property type="protein sequence ID" value="GET20258.1"/>
    <property type="molecule type" value="Genomic_DNA"/>
</dbReference>
<dbReference type="InterPro" id="IPR036866">
    <property type="entry name" value="RibonucZ/Hydroxyglut_hydro"/>
</dbReference>
<evidence type="ECO:0000259" key="5">
    <source>
        <dbReference type="SMART" id="SM00849"/>
    </source>
</evidence>
<keyword evidence="2" id="KW-0479">Metal-binding</keyword>
<accession>A0A2P8CKY2</accession>
<dbReference type="Gene3D" id="3.60.15.10">
    <property type="entry name" value="Ribonuclease Z/Hydroxyacylglutathione hydrolase-like"/>
    <property type="match status" value="1"/>
</dbReference>
<proteinExistence type="inferred from homology"/>
<organism evidence="7 8">
    <name type="scientific">Prolixibacter denitrificans</name>
    <dbReference type="NCBI Taxonomy" id="1541063"/>
    <lineage>
        <taxon>Bacteria</taxon>
        <taxon>Pseudomonadati</taxon>
        <taxon>Bacteroidota</taxon>
        <taxon>Bacteroidia</taxon>
        <taxon>Marinilabiliales</taxon>
        <taxon>Prolixibacteraceae</taxon>
        <taxon>Prolixibacter</taxon>
    </lineage>
</organism>
<keyword evidence="3 7" id="KW-0378">Hydrolase</keyword>
<dbReference type="PANTHER" id="PTHR42978:SF6">
    <property type="entry name" value="QUORUM-QUENCHING LACTONASE YTNP-RELATED"/>
    <property type="match status" value="1"/>
</dbReference>
<evidence type="ECO:0000256" key="4">
    <source>
        <dbReference type="ARBA" id="ARBA00022833"/>
    </source>
</evidence>
<comment type="similarity">
    <text evidence="1">Belongs to the metallo-beta-lactamase superfamily.</text>
</comment>
<reference evidence="6 9" key="2">
    <citation type="submission" date="2019-10" db="EMBL/GenBank/DDBJ databases">
        <title>Prolixibacter strains distinguished by the presence of nitrate reductase genes were adept at nitrate-dependent anaerobic corrosion of metallic iron and carbon steel.</title>
        <authorList>
            <person name="Iino T."/>
            <person name="Shono N."/>
            <person name="Ito K."/>
            <person name="Nakamura R."/>
            <person name="Sueoka K."/>
            <person name="Harayama S."/>
            <person name="Ohkuma M."/>
        </authorList>
    </citation>
    <scope>NUCLEOTIDE SEQUENCE [LARGE SCALE GENOMIC DNA]</scope>
    <source>
        <strain evidence="6 9">MIC1-1</strain>
    </source>
</reference>
<dbReference type="EMBL" id="PYGC01000001">
    <property type="protein sequence ID" value="PSK85638.1"/>
    <property type="molecule type" value="Genomic_DNA"/>
</dbReference>
<dbReference type="SUPFAM" id="SSF56281">
    <property type="entry name" value="Metallo-hydrolase/oxidoreductase"/>
    <property type="match status" value="1"/>
</dbReference>
<evidence type="ECO:0000256" key="2">
    <source>
        <dbReference type="ARBA" id="ARBA00022723"/>
    </source>
</evidence>
<dbReference type="AlphaFoldDB" id="A0A2P8CKY2"/>
<dbReference type="Proteomes" id="UP000396862">
    <property type="component" value="Unassembled WGS sequence"/>
</dbReference>
<dbReference type="InterPro" id="IPR051013">
    <property type="entry name" value="MBL_superfamily_lactonases"/>
</dbReference>
<feature type="domain" description="Metallo-beta-lactamase" evidence="5">
    <location>
        <begin position="42"/>
        <end position="252"/>
    </location>
</feature>